<dbReference type="AlphaFoldDB" id="A0A8J7WKI5"/>
<dbReference type="RefSeq" id="WP_211465346.1">
    <property type="nucleotide sequence ID" value="NZ_JAGSXH010000013.1"/>
</dbReference>
<accession>A0A8J7WKI5</accession>
<organism evidence="10 11">
    <name type="scientific">Actinocrinis puniceicyclus</name>
    <dbReference type="NCBI Taxonomy" id="977794"/>
    <lineage>
        <taxon>Bacteria</taxon>
        <taxon>Bacillati</taxon>
        <taxon>Actinomycetota</taxon>
        <taxon>Actinomycetes</taxon>
        <taxon>Catenulisporales</taxon>
        <taxon>Actinospicaceae</taxon>
        <taxon>Actinocrinis</taxon>
    </lineage>
</organism>
<gene>
    <name evidence="10" type="ORF">KGA66_05820</name>
</gene>
<evidence type="ECO:0000256" key="3">
    <source>
        <dbReference type="ARBA" id="ARBA00022692"/>
    </source>
</evidence>
<dbReference type="Pfam" id="PF12704">
    <property type="entry name" value="MacB_PCD"/>
    <property type="match status" value="1"/>
</dbReference>
<evidence type="ECO:0000256" key="7">
    <source>
        <dbReference type="SAM" id="Phobius"/>
    </source>
</evidence>
<name>A0A8J7WKI5_9ACTN</name>
<dbReference type="InterPro" id="IPR050250">
    <property type="entry name" value="Macrolide_Exporter_MacB"/>
</dbReference>
<evidence type="ECO:0000313" key="10">
    <source>
        <dbReference type="EMBL" id="MBS2962555.1"/>
    </source>
</evidence>
<feature type="transmembrane region" description="Helical" evidence="7">
    <location>
        <begin position="21"/>
        <end position="42"/>
    </location>
</feature>
<evidence type="ECO:0000256" key="4">
    <source>
        <dbReference type="ARBA" id="ARBA00022989"/>
    </source>
</evidence>
<evidence type="ECO:0000313" key="11">
    <source>
        <dbReference type="Proteomes" id="UP000677913"/>
    </source>
</evidence>
<keyword evidence="5 7" id="KW-0472">Membrane</keyword>
<comment type="caution">
    <text evidence="10">The sequence shown here is derived from an EMBL/GenBank/DDBJ whole genome shotgun (WGS) entry which is preliminary data.</text>
</comment>
<dbReference type="GO" id="GO:0022857">
    <property type="term" value="F:transmembrane transporter activity"/>
    <property type="evidence" value="ECO:0007669"/>
    <property type="project" value="TreeGrafter"/>
</dbReference>
<protein>
    <submittedName>
        <fullName evidence="10">ABC transporter permease</fullName>
    </submittedName>
</protein>
<comment type="similarity">
    <text evidence="6">Belongs to the ABC-4 integral membrane protein family.</text>
</comment>
<keyword evidence="3 7" id="KW-0812">Transmembrane</keyword>
<dbReference type="PANTHER" id="PTHR30572:SF4">
    <property type="entry name" value="ABC TRANSPORTER PERMEASE YTRF"/>
    <property type="match status" value="1"/>
</dbReference>
<keyword evidence="2" id="KW-1003">Cell membrane</keyword>
<keyword evidence="4 7" id="KW-1133">Transmembrane helix</keyword>
<reference evidence="10" key="1">
    <citation type="submission" date="2021-04" db="EMBL/GenBank/DDBJ databases">
        <title>Genome based classification of Actinospica acidithermotolerans sp. nov., an actinobacterium isolated from an Indonesian hot spring.</title>
        <authorList>
            <person name="Kusuma A.B."/>
            <person name="Putra K.E."/>
            <person name="Nafisah S."/>
            <person name="Loh J."/>
            <person name="Nouioui I."/>
            <person name="Goodfellow M."/>
        </authorList>
    </citation>
    <scope>NUCLEOTIDE SEQUENCE</scope>
    <source>
        <strain evidence="10">DSM 45618</strain>
    </source>
</reference>
<evidence type="ECO:0000259" key="9">
    <source>
        <dbReference type="Pfam" id="PF12704"/>
    </source>
</evidence>
<proteinExistence type="inferred from homology"/>
<evidence type="ECO:0000259" key="8">
    <source>
        <dbReference type="Pfam" id="PF02687"/>
    </source>
</evidence>
<evidence type="ECO:0000256" key="1">
    <source>
        <dbReference type="ARBA" id="ARBA00004651"/>
    </source>
</evidence>
<dbReference type="EMBL" id="JAGSXH010000013">
    <property type="protein sequence ID" value="MBS2962555.1"/>
    <property type="molecule type" value="Genomic_DNA"/>
</dbReference>
<dbReference type="GO" id="GO:0005886">
    <property type="term" value="C:plasma membrane"/>
    <property type="evidence" value="ECO:0007669"/>
    <property type="project" value="UniProtKB-SubCell"/>
</dbReference>
<dbReference type="Pfam" id="PF02687">
    <property type="entry name" value="FtsX"/>
    <property type="match status" value="1"/>
</dbReference>
<dbReference type="InterPro" id="IPR003838">
    <property type="entry name" value="ABC3_permease_C"/>
</dbReference>
<evidence type="ECO:0000256" key="5">
    <source>
        <dbReference type="ARBA" id="ARBA00023136"/>
    </source>
</evidence>
<comment type="subcellular location">
    <subcellularLocation>
        <location evidence="1">Cell membrane</location>
        <topology evidence="1">Multi-pass membrane protein</topology>
    </subcellularLocation>
</comment>
<dbReference type="Proteomes" id="UP000677913">
    <property type="component" value="Unassembled WGS sequence"/>
</dbReference>
<feature type="domain" description="ABC3 transporter permease C-terminal" evidence="8">
    <location>
        <begin position="291"/>
        <end position="402"/>
    </location>
</feature>
<keyword evidence="11" id="KW-1185">Reference proteome</keyword>
<feature type="transmembrane region" description="Helical" evidence="7">
    <location>
        <begin position="331"/>
        <end position="357"/>
    </location>
</feature>
<feature type="domain" description="MacB-like periplasmic core" evidence="9">
    <location>
        <begin position="21"/>
        <end position="251"/>
    </location>
</feature>
<dbReference type="InterPro" id="IPR025857">
    <property type="entry name" value="MacB_PCD"/>
</dbReference>
<feature type="transmembrane region" description="Helical" evidence="7">
    <location>
        <begin position="285"/>
        <end position="310"/>
    </location>
</feature>
<sequence>MRAREVFRFALRGLRANKLRSGLTTLGILIGVGAVILLIAVGQGSGAAVQARISSLGSNLLTVTRQAGGFGRAAATRTGTQSKVSNLTVADAQLLAASDQDPDVSVVAPVASTSATATFEGATTTINQIVGTYPAYLPISNDTVAAGSSFTDEDVNRHRKVVVIGQTVVTNLFGTIDPIGRTIQLGGVPYTVVGTLAAKGGGNTFNDPDNVALAPLTTVQDSLTGFGSLSEIAVQARDANSANAAQAEVTSLMLEAHHVTAASEDFSVTNEATLLSTAASTTQTFTVLLAAVAAISLLVGGIGVTNIMLVTVTERTREIGIRKALGAPRGAILGQFLIEAVLLSVVGGALGVVAGVAGSRFTVDGIKPVLVPSSILLAFGVSAVIGLVFGSLPANRAAKLHPIEALRHE</sequence>
<evidence type="ECO:0000256" key="2">
    <source>
        <dbReference type="ARBA" id="ARBA00022475"/>
    </source>
</evidence>
<dbReference type="PANTHER" id="PTHR30572">
    <property type="entry name" value="MEMBRANE COMPONENT OF TRANSPORTER-RELATED"/>
    <property type="match status" value="1"/>
</dbReference>
<feature type="transmembrane region" description="Helical" evidence="7">
    <location>
        <begin position="369"/>
        <end position="392"/>
    </location>
</feature>
<evidence type="ECO:0000256" key="6">
    <source>
        <dbReference type="ARBA" id="ARBA00038076"/>
    </source>
</evidence>